<evidence type="ECO:0000313" key="8">
    <source>
        <dbReference type="EMBL" id="QAB15034.1"/>
    </source>
</evidence>
<evidence type="ECO:0000256" key="2">
    <source>
        <dbReference type="ARBA" id="ARBA00022723"/>
    </source>
</evidence>
<evidence type="ECO:0000259" key="7">
    <source>
        <dbReference type="PROSITE" id="PS51296"/>
    </source>
</evidence>
<dbReference type="PROSITE" id="PS51296">
    <property type="entry name" value="RIESKE"/>
    <property type="match status" value="1"/>
</dbReference>
<dbReference type="SUPFAM" id="SSF50022">
    <property type="entry name" value="ISP domain"/>
    <property type="match status" value="1"/>
</dbReference>
<organism evidence="8 9">
    <name type="scientific">Hydrogenovibrio thermophilus</name>
    <dbReference type="NCBI Taxonomy" id="265883"/>
    <lineage>
        <taxon>Bacteria</taxon>
        <taxon>Pseudomonadati</taxon>
        <taxon>Pseudomonadota</taxon>
        <taxon>Gammaproteobacteria</taxon>
        <taxon>Thiotrichales</taxon>
        <taxon>Piscirickettsiaceae</taxon>
        <taxon>Hydrogenovibrio</taxon>
    </lineage>
</organism>
<evidence type="ECO:0000256" key="3">
    <source>
        <dbReference type="ARBA" id="ARBA00023002"/>
    </source>
</evidence>
<dbReference type="KEGG" id="htr:EPV75_04785"/>
<dbReference type="EMBL" id="CP035033">
    <property type="protein sequence ID" value="QAB15034.1"/>
    <property type="molecule type" value="Genomic_DNA"/>
</dbReference>
<dbReference type="Pfam" id="PF13806">
    <property type="entry name" value="Rieske_2"/>
    <property type="match status" value="1"/>
</dbReference>
<proteinExistence type="predicted"/>
<dbReference type="GO" id="GO:0046872">
    <property type="term" value="F:metal ion binding"/>
    <property type="evidence" value="ECO:0007669"/>
    <property type="project" value="UniProtKB-KW"/>
</dbReference>
<name>A0A410H299_9GAMM</name>
<sequence length="107" mass="11734">MNEFQPVCKVDELVPDAGVAALMQDTQIALFYVGGEVFAMDNFDPVGRANVMSRGMTGDLNGELMVASPLQKQHYSLRSGECLDNPEIVIPVYEACIDGDWVKVRVP</sequence>
<dbReference type="GO" id="GO:0008942">
    <property type="term" value="F:nitrite reductase [NAD(P)H] activity"/>
    <property type="evidence" value="ECO:0007669"/>
    <property type="project" value="InterPro"/>
</dbReference>
<dbReference type="Gene3D" id="2.102.10.10">
    <property type="entry name" value="Rieske [2Fe-2S] iron-sulphur domain"/>
    <property type="match status" value="1"/>
</dbReference>
<gene>
    <name evidence="8" type="primary">nirD</name>
    <name evidence="8" type="ORF">EPV75_04785</name>
</gene>
<dbReference type="InterPro" id="IPR017941">
    <property type="entry name" value="Rieske_2Fe-2S"/>
</dbReference>
<accession>A0A410H299</accession>
<dbReference type="NCBIfam" id="TIGR02378">
    <property type="entry name" value="nirD_assim_sml"/>
    <property type="match status" value="1"/>
</dbReference>
<feature type="domain" description="Rieske" evidence="7">
    <location>
        <begin position="4"/>
        <end position="104"/>
    </location>
</feature>
<dbReference type="AlphaFoldDB" id="A0A410H299"/>
<dbReference type="GO" id="GO:0051537">
    <property type="term" value="F:2 iron, 2 sulfur cluster binding"/>
    <property type="evidence" value="ECO:0007669"/>
    <property type="project" value="UniProtKB-KW"/>
</dbReference>
<dbReference type="InterPro" id="IPR012748">
    <property type="entry name" value="Rieske-like_NirD"/>
</dbReference>
<evidence type="ECO:0000256" key="4">
    <source>
        <dbReference type="ARBA" id="ARBA00023004"/>
    </source>
</evidence>
<dbReference type="RefSeq" id="WP_128384636.1">
    <property type="nucleotide sequence ID" value="NZ_CP035033.1"/>
</dbReference>
<evidence type="ECO:0000256" key="5">
    <source>
        <dbReference type="ARBA" id="ARBA00023014"/>
    </source>
</evidence>
<dbReference type="InterPro" id="IPR017881">
    <property type="entry name" value="NirD"/>
</dbReference>
<dbReference type="Proteomes" id="UP000285478">
    <property type="component" value="Chromosome"/>
</dbReference>
<dbReference type="PANTHER" id="PTHR40562:SF1">
    <property type="entry name" value="NITRITE REDUCTASE (NADH) SMALL SUBUNIT"/>
    <property type="match status" value="1"/>
</dbReference>
<evidence type="ECO:0000256" key="6">
    <source>
        <dbReference type="ARBA" id="ARBA00023063"/>
    </source>
</evidence>
<evidence type="ECO:0000256" key="1">
    <source>
        <dbReference type="ARBA" id="ARBA00022714"/>
    </source>
</evidence>
<keyword evidence="4" id="KW-0408">Iron</keyword>
<keyword evidence="6" id="KW-0534">Nitrate assimilation</keyword>
<evidence type="ECO:0000313" key="9">
    <source>
        <dbReference type="Proteomes" id="UP000285478"/>
    </source>
</evidence>
<keyword evidence="9" id="KW-1185">Reference proteome</keyword>
<keyword evidence="2" id="KW-0479">Metal-binding</keyword>
<keyword evidence="5" id="KW-0411">Iron-sulfur</keyword>
<dbReference type="GO" id="GO:0042128">
    <property type="term" value="P:nitrate assimilation"/>
    <property type="evidence" value="ECO:0007669"/>
    <property type="project" value="UniProtKB-KW"/>
</dbReference>
<protein>
    <submittedName>
        <fullName evidence="8">Nitrite reductase small subunit NirD</fullName>
    </submittedName>
</protein>
<dbReference type="PROSITE" id="PS51300">
    <property type="entry name" value="NIRD"/>
    <property type="match status" value="1"/>
</dbReference>
<reference evidence="8 9" key="1">
    <citation type="journal article" date="2018" name="Environ. Microbiol.">
        <title>Genomes of ubiquitous marine and hypersaline Hydrogenovibrio, Thiomicrorhabdus and Thiomicrospira spp. encode a diversity of mechanisms to sustain chemolithoautotrophy in heterogeneous environments.</title>
        <authorList>
            <person name="Scott K.M."/>
            <person name="Williams J."/>
            <person name="Porter C.M.B."/>
            <person name="Russel S."/>
            <person name="Harmer T.L."/>
            <person name="Paul J.H."/>
            <person name="Antonen K.M."/>
            <person name="Bridges M.K."/>
            <person name="Camper G.J."/>
            <person name="Campla C.K."/>
            <person name="Casella L.G."/>
            <person name="Chase E."/>
            <person name="Conrad J.W."/>
            <person name="Cruz M.C."/>
            <person name="Dunlap D.S."/>
            <person name="Duran L."/>
            <person name="Fahsbender E.M."/>
            <person name="Goldsmith D.B."/>
            <person name="Keeley R.F."/>
            <person name="Kondoff M.R."/>
            <person name="Kussy B.I."/>
            <person name="Lane M.K."/>
            <person name="Lawler S."/>
            <person name="Leigh B.A."/>
            <person name="Lewis C."/>
            <person name="Lostal L.M."/>
            <person name="Marking D."/>
            <person name="Mancera P.A."/>
            <person name="McClenthan E.C."/>
            <person name="McIntyre E.A."/>
            <person name="Mine J.A."/>
            <person name="Modi S."/>
            <person name="Moore B.D."/>
            <person name="Morgan W.A."/>
            <person name="Nelson K.M."/>
            <person name="Nguyen K.N."/>
            <person name="Ogburn N."/>
            <person name="Parrino D.G."/>
            <person name="Pedapudi A.D."/>
            <person name="Pelham R.P."/>
            <person name="Preece A.M."/>
            <person name="Rampersad E.A."/>
            <person name="Richardson J.C."/>
            <person name="Rodgers C.M."/>
            <person name="Schaffer B.L."/>
            <person name="Sheridan N.E."/>
            <person name="Solone M.R."/>
            <person name="Staley Z.R."/>
            <person name="Tabuchi M."/>
            <person name="Waide R.J."/>
            <person name="Wanjugi P.W."/>
            <person name="Young S."/>
            <person name="Clum A."/>
            <person name="Daum C."/>
            <person name="Huntemann M."/>
            <person name="Ivanova N."/>
            <person name="Kyrpides N."/>
            <person name="Mikhailova N."/>
            <person name="Palaniappan K."/>
            <person name="Pillay M."/>
            <person name="Reddy T.B.K."/>
            <person name="Shapiro N."/>
            <person name="Stamatis D."/>
            <person name="Varghese N."/>
            <person name="Woyke T."/>
            <person name="Boden R."/>
            <person name="Freyermuth S.K."/>
            <person name="Kerfeld C.A."/>
        </authorList>
    </citation>
    <scope>NUCLEOTIDE SEQUENCE [LARGE SCALE GENOMIC DNA]</scope>
    <source>
        <strain evidence="8 9">JR-2</strain>
    </source>
</reference>
<keyword evidence="3" id="KW-0560">Oxidoreductase</keyword>
<dbReference type="PANTHER" id="PTHR40562">
    <property type="match status" value="1"/>
</dbReference>
<dbReference type="InterPro" id="IPR036922">
    <property type="entry name" value="Rieske_2Fe-2S_sf"/>
</dbReference>
<keyword evidence="1" id="KW-0001">2Fe-2S</keyword>
<dbReference type="CDD" id="cd03529">
    <property type="entry name" value="Rieske_NirD"/>
    <property type="match status" value="1"/>
</dbReference>